<dbReference type="GO" id="GO:0046872">
    <property type="term" value="F:metal ion binding"/>
    <property type="evidence" value="ECO:0007669"/>
    <property type="project" value="UniProtKB-KW"/>
</dbReference>
<dbReference type="PANTHER" id="PTHR33146">
    <property type="entry name" value="ENDONUCLEASE 4"/>
    <property type="match status" value="1"/>
</dbReference>
<keyword evidence="12" id="KW-1185">Reference proteome</keyword>
<keyword evidence="6" id="KW-0325">Glycoprotein</keyword>
<dbReference type="OrthoDB" id="267579at2"/>
<dbReference type="GO" id="GO:0004519">
    <property type="term" value="F:endonuclease activity"/>
    <property type="evidence" value="ECO:0007669"/>
    <property type="project" value="UniProtKB-KW"/>
</dbReference>
<evidence type="ECO:0000256" key="7">
    <source>
        <dbReference type="SAM" id="MobiDB-lite"/>
    </source>
</evidence>
<evidence type="ECO:0000256" key="2">
    <source>
        <dbReference type="ARBA" id="ARBA00022723"/>
    </source>
</evidence>
<dbReference type="AlphaFoldDB" id="A0A6I3SS18"/>
<evidence type="ECO:0000256" key="3">
    <source>
        <dbReference type="ARBA" id="ARBA00022759"/>
    </source>
</evidence>
<dbReference type="SUPFAM" id="SSF48537">
    <property type="entry name" value="Phospholipase C/P1 nuclease"/>
    <property type="match status" value="1"/>
</dbReference>
<dbReference type="InterPro" id="IPR008947">
    <property type="entry name" value="PLipase_C/P1_nuclease_dom_sf"/>
</dbReference>
<dbReference type="Pfam" id="PF02265">
    <property type="entry name" value="S1-P1_nuclease"/>
    <property type="match status" value="1"/>
</dbReference>
<keyword evidence="2" id="KW-0479">Metal-binding</keyword>
<evidence type="ECO:0000256" key="6">
    <source>
        <dbReference type="ARBA" id="ARBA00023180"/>
    </source>
</evidence>
<feature type="compositionally biased region" description="Low complexity" evidence="7">
    <location>
        <begin position="226"/>
        <end position="235"/>
    </location>
</feature>
<dbReference type="PANTHER" id="PTHR33146:SF14">
    <property type="entry name" value="ENDONUCLEASE 1"/>
    <property type="match status" value="1"/>
</dbReference>
<name>A0A6I3SS18_9BURK</name>
<evidence type="ECO:0000256" key="4">
    <source>
        <dbReference type="ARBA" id="ARBA00022801"/>
    </source>
</evidence>
<dbReference type="EMBL" id="WNKZ01000003">
    <property type="protein sequence ID" value="MTV51496.1"/>
    <property type="molecule type" value="Genomic_DNA"/>
</dbReference>
<protein>
    <submittedName>
        <fullName evidence="10">Phospholipase</fullName>
    </submittedName>
</protein>
<dbReference type="GO" id="GO:0003676">
    <property type="term" value="F:nucleic acid binding"/>
    <property type="evidence" value="ECO:0007669"/>
    <property type="project" value="InterPro"/>
</dbReference>
<dbReference type="Proteomes" id="UP000430634">
    <property type="component" value="Unassembled WGS sequence"/>
</dbReference>
<gene>
    <name evidence="9" type="ORF">GCM10011572_09450</name>
    <name evidence="10" type="ORF">GM672_01990</name>
</gene>
<dbReference type="GO" id="GO:0006308">
    <property type="term" value="P:DNA catabolic process"/>
    <property type="evidence" value="ECO:0007669"/>
    <property type="project" value="InterPro"/>
</dbReference>
<keyword evidence="5" id="KW-1015">Disulfide bond</keyword>
<dbReference type="CDD" id="cd11010">
    <property type="entry name" value="S1-P1_nuclease"/>
    <property type="match status" value="1"/>
</dbReference>
<evidence type="ECO:0000256" key="5">
    <source>
        <dbReference type="ARBA" id="ARBA00023157"/>
    </source>
</evidence>
<feature type="signal peptide" evidence="8">
    <location>
        <begin position="1"/>
        <end position="18"/>
    </location>
</feature>
<evidence type="ECO:0000256" key="1">
    <source>
        <dbReference type="ARBA" id="ARBA00022722"/>
    </source>
</evidence>
<evidence type="ECO:0000313" key="10">
    <source>
        <dbReference type="EMBL" id="MTV51496.1"/>
    </source>
</evidence>
<evidence type="ECO:0000313" key="12">
    <source>
        <dbReference type="Proteomes" id="UP000622638"/>
    </source>
</evidence>
<keyword evidence="4" id="KW-0378">Hydrolase</keyword>
<keyword evidence="1" id="KW-0540">Nuclease</keyword>
<keyword evidence="8" id="KW-0732">Signal</keyword>
<dbReference type="Proteomes" id="UP000622638">
    <property type="component" value="Unassembled WGS sequence"/>
</dbReference>
<evidence type="ECO:0000313" key="9">
    <source>
        <dbReference type="EMBL" id="GGB89453.1"/>
    </source>
</evidence>
<reference evidence="9" key="1">
    <citation type="journal article" date="2014" name="Int. J. Syst. Evol. Microbiol.">
        <title>Complete genome of a new Firmicutes species belonging to the dominant human colonic microbiota ('Ruminococcus bicirculans') reveals two chromosomes and a selective capacity to utilize plant glucans.</title>
        <authorList>
            <consortium name="NISC Comparative Sequencing Program"/>
            <person name="Wegmann U."/>
            <person name="Louis P."/>
            <person name="Goesmann A."/>
            <person name="Henrissat B."/>
            <person name="Duncan S.H."/>
            <person name="Flint H.J."/>
        </authorList>
    </citation>
    <scope>NUCLEOTIDE SEQUENCE</scope>
    <source>
        <strain evidence="9">CGMCC 1.15931</strain>
    </source>
</reference>
<feature type="region of interest" description="Disordered" evidence="7">
    <location>
        <begin position="212"/>
        <end position="235"/>
    </location>
</feature>
<evidence type="ECO:0000256" key="8">
    <source>
        <dbReference type="SAM" id="SignalP"/>
    </source>
</evidence>
<reference evidence="10 11" key="3">
    <citation type="submission" date="2019-11" db="EMBL/GenBank/DDBJ databases">
        <title>Type strains purchased from KCTC, JCM and DSMZ.</title>
        <authorList>
            <person name="Lu H."/>
        </authorList>
    </citation>
    <scope>NUCLEOTIDE SEQUENCE [LARGE SCALE GENOMIC DNA]</scope>
    <source>
        <strain evidence="10 11">KCTC 52429</strain>
    </source>
</reference>
<evidence type="ECO:0000313" key="11">
    <source>
        <dbReference type="Proteomes" id="UP000430634"/>
    </source>
</evidence>
<comment type="caution">
    <text evidence="10">The sequence shown here is derived from an EMBL/GenBank/DDBJ whole genome shotgun (WGS) entry which is preliminary data.</text>
</comment>
<organism evidence="10 11">
    <name type="scientific">Pseudoduganella buxea</name>
    <dbReference type="NCBI Taxonomy" id="1949069"/>
    <lineage>
        <taxon>Bacteria</taxon>
        <taxon>Pseudomonadati</taxon>
        <taxon>Pseudomonadota</taxon>
        <taxon>Betaproteobacteria</taxon>
        <taxon>Burkholderiales</taxon>
        <taxon>Oxalobacteraceae</taxon>
        <taxon>Telluria group</taxon>
        <taxon>Pseudoduganella</taxon>
    </lineage>
</organism>
<dbReference type="EMBL" id="BMKG01000003">
    <property type="protein sequence ID" value="GGB89453.1"/>
    <property type="molecule type" value="Genomic_DNA"/>
</dbReference>
<reference evidence="12" key="2">
    <citation type="journal article" date="2019" name="Int. J. Syst. Evol. Microbiol.">
        <title>The Global Catalogue of Microorganisms (GCM) 10K type strain sequencing project: providing services to taxonomists for standard genome sequencing and annotation.</title>
        <authorList>
            <consortium name="The Broad Institute Genomics Platform"/>
            <consortium name="The Broad Institute Genome Sequencing Center for Infectious Disease"/>
            <person name="Wu L."/>
            <person name="Ma J."/>
        </authorList>
    </citation>
    <scope>NUCLEOTIDE SEQUENCE [LARGE SCALE GENOMIC DNA]</scope>
    <source>
        <strain evidence="12">CGMCC 1.15931</strain>
    </source>
</reference>
<accession>A0A6I3SS18</accession>
<keyword evidence="3" id="KW-0255">Endonuclease</keyword>
<feature type="chain" id="PRO_5026096313" evidence="8">
    <location>
        <begin position="19"/>
        <end position="357"/>
    </location>
</feature>
<dbReference type="GO" id="GO:0016788">
    <property type="term" value="F:hydrolase activity, acting on ester bonds"/>
    <property type="evidence" value="ECO:0007669"/>
    <property type="project" value="InterPro"/>
</dbReference>
<reference evidence="9" key="4">
    <citation type="submission" date="2024-05" db="EMBL/GenBank/DDBJ databases">
        <authorList>
            <person name="Sun Q."/>
            <person name="Zhou Y."/>
        </authorList>
    </citation>
    <scope>NUCLEOTIDE SEQUENCE</scope>
    <source>
        <strain evidence="9">CGMCC 1.15931</strain>
    </source>
</reference>
<sequence>MKKITCMLALAGSLAATAATEALAWGYDGHRAVGAIADQLLKGSNAEKQVAALLLPGESLEKVAVWADCVKGNWCGPQTPEMVDYVSANPKHSEYHYTDVPFQLDAYHDHGPGTFEDDIVQTLKGAIAVLQGKDTPQTNPHRFTKRQALLVVAHLAGDIHQPLHVGAAFVSKDGRFVVPKNQVEIDALNIFDSRGGNNLLLDDAVLVETSGKLIPPAPPKDDADKPTSAASKSTTRPFHSYWDSTVVDYAMRRSSTRTPQQFAQYAIDTRPAVSANTGDVLTWPYQWANDALAVSKLAHQDVTVGAASTQTSKGGERYKVWALAVPENYPVPSSAIAREQLIKGGYHLAALLRAIWP</sequence>
<dbReference type="Gene3D" id="1.10.575.10">
    <property type="entry name" value="P1 Nuclease"/>
    <property type="match status" value="1"/>
</dbReference>
<dbReference type="InterPro" id="IPR003154">
    <property type="entry name" value="S1/P1nuclease"/>
</dbReference>
<proteinExistence type="predicted"/>